<keyword evidence="3" id="KW-0520">NAD</keyword>
<evidence type="ECO:0000256" key="5">
    <source>
        <dbReference type="ARBA" id="ARBA00023065"/>
    </source>
</evidence>
<evidence type="ECO:0000256" key="1">
    <source>
        <dbReference type="ARBA" id="ARBA00022448"/>
    </source>
</evidence>
<dbReference type="GO" id="GO:0016655">
    <property type="term" value="F:oxidoreductase activity, acting on NAD(P)H, quinone or similar compound as acceptor"/>
    <property type="evidence" value="ECO:0007669"/>
    <property type="project" value="InterPro"/>
</dbReference>
<gene>
    <name evidence="11" type="ORF">METZ01_LOCUS85346</name>
</gene>
<accession>A0A381UWH2</accession>
<evidence type="ECO:0000256" key="4">
    <source>
        <dbReference type="ARBA" id="ARBA00023053"/>
    </source>
</evidence>
<protein>
    <submittedName>
        <fullName evidence="11">Uncharacterized protein</fullName>
    </submittedName>
</protein>
<dbReference type="Pfam" id="PF24836">
    <property type="entry name" value="NQRA_2nd"/>
    <property type="match status" value="1"/>
</dbReference>
<dbReference type="Pfam" id="PF11973">
    <property type="entry name" value="NQRA_SLBB"/>
    <property type="match status" value="1"/>
</dbReference>
<evidence type="ECO:0000256" key="6">
    <source>
        <dbReference type="ARBA" id="ARBA00023075"/>
    </source>
</evidence>
<keyword evidence="7" id="KW-0739">Sodium transport</keyword>
<dbReference type="GO" id="GO:0006814">
    <property type="term" value="P:sodium ion transport"/>
    <property type="evidence" value="ECO:0007669"/>
    <property type="project" value="UniProtKB-KW"/>
</dbReference>
<sequence length="449" mass="49594">MIKIKQGLNLPITGSPEDRVSDPITTRSVGLLGGDYLGLKPKVLISPGEFVKIGQPLFHDKNNPGVPFTSPASGVVQSINRGARRSLQSIVIDVEEGEKISFKPLSQKEVELSDSAKIRGRIIDSGLWTSFKTRPFSKIPSINSNPSAIFVNTMDTNPLSVNPEIILEIKKDSFTKGINVLKKLTNNPIHLCTCKNTILEVEKDKHIFHHTFSGPHPSGLTGTHMHHISPASLSNVNWSINYSDVIALGEFFETGEIPTHKFISLGGPQVIEPKIFLTRVGASTDEICNGELKLANNRIISGSVIGGREAMGAFSYLGKYHNQISVIEEASPEDRELFDWGRLGFNRYSVIPLFISNFLKSKKYNLKTLMYGPDRAILPIGTYEKVFPLEMLITVLLRYIVVGDTEKIQSLGGLELDEEDLALCSFVCPSKYDFGSLLKENLARIEIEG</sequence>
<feature type="domain" description="NqrA N-terminal barrel-sandwich hybrid" evidence="8">
    <location>
        <begin position="2"/>
        <end position="95"/>
    </location>
</feature>
<evidence type="ECO:0000259" key="8">
    <source>
        <dbReference type="Pfam" id="PF05896"/>
    </source>
</evidence>
<feature type="domain" description="Na(+)-translocating NADH-quinone reductase subunit A C-terminal" evidence="9">
    <location>
        <begin position="263"/>
        <end position="310"/>
    </location>
</feature>
<dbReference type="InterPro" id="IPR056148">
    <property type="entry name" value="NQRA_2nd"/>
</dbReference>
<dbReference type="AlphaFoldDB" id="A0A381UWH2"/>
<dbReference type="HAMAP" id="MF_00425">
    <property type="entry name" value="NqrA"/>
    <property type="match status" value="1"/>
</dbReference>
<keyword evidence="4" id="KW-0915">Sodium</keyword>
<dbReference type="NCBIfam" id="TIGR01936">
    <property type="entry name" value="nqrA"/>
    <property type="match status" value="1"/>
</dbReference>
<dbReference type="InterPro" id="IPR056147">
    <property type="entry name" value="NQRA_N"/>
</dbReference>
<evidence type="ECO:0000256" key="7">
    <source>
        <dbReference type="ARBA" id="ARBA00023201"/>
    </source>
</evidence>
<keyword evidence="6" id="KW-0830">Ubiquinone</keyword>
<feature type="domain" description="NqrA second alpha/beta" evidence="10">
    <location>
        <begin position="115"/>
        <end position="257"/>
    </location>
</feature>
<dbReference type="PANTHER" id="PTHR37839:SF1">
    <property type="entry name" value="NA(+)-TRANSLOCATING NADH-QUINONE REDUCTASE SUBUNIT A"/>
    <property type="match status" value="1"/>
</dbReference>
<evidence type="ECO:0000259" key="9">
    <source>
        <dbReference type="Pfam" id="PF11973"/>
    </source>
</evidence>
<organism evidence="11">
    <name type="scientific">marine metagenome</name>
    <dbReference type="NCBI Taxonomy" id="408172"/>
    <lineage>
        <taxon>unclassified sequences</taxon>
        <taxon>metagenomes</taxon>
        <taxon>ecological metagenomes</taxon>
    </lineage>
</organism>
<dbReference type="EMBL" id="UINC01007290">
    <property type="protein sequence ID" value="SVA32492.1"/>
    <property type="molecule type" value="Genomic_DNA"/>
</dbReference>
<keyword evidence="5" id="KW-0406">Ion transport</keyword>
<dbReference type="InterPro" id="IPR022615">
    <property type="entry name" value="NqrA_C_domain"/>
</dbReference>
<proteinExistence type="inferred from homology"/>
<dbReference type="NCBIfam" id="NF003759">
    <property type="entry name" value="PRK05352.1-2"/>
    <property type="match status" value="1"/>
</dbReference>
<reference evidence="11" key="1">
    <citation type="submission" date="2018-05" db="EMBL/GenBank/DDBJ databases">
        <authorList>
            <person name="Lanie J.A."/>
            <person name="Ng W.-L."/>
            <person name="Kazmierczak K.M."/>
            <person name="Andrzejewski T.M."/>
            <person name="Davidsen T.M."/>
            <person name="Wayne K.J."/>
            <person name="Tettelin H."/>
            <person name="Glass J.I."/>
            <person name="Rusch D."/>
            <person name="Podicherti R."/>
            <person name="Tsui H.-C.T."/>
            <person name="Winkler M.E."/>
        </authorList>
    </citation>
    <scope>NUCLEOTIDE SEQUENCE</scope>
</reference>
<dbReference type="PANTHER" id="PTHR37839">
    <property type="entry name" value="NA(+)-TRANSLOCATING NADH-QUINONE REDUCTASE SUBUNIT A"/>
    <property type="match status" value="1"/>
</dbReference>
<keyword evidence="1" id="KW-0813">Transport</keyword>
<evidence type="ECO:0000256" key="3">
    <source>
        <dbReference type="ARBA" id="ARBA00023027"/>
    </source>
</evidence>
<evidence type="ECO:0000259" key="10">
    <source>
        <dbReference type="Pfam" id="PF24836"/>
    </source>
</evidence>
<dbReference type="Pfam" id="PF05896">
    <property type="entry name" value="NQRA_N"/>
    <property type="match status" value="1"/>
</dbReference>
<dbReference type="InterPro" id="IPR008703">
    <property type="entry name" value="NqrA"/>
</dbReference>
<evidence type="ECO:0000256" key="2">
    <source>
        <dbReference type="ARBA" id="ARBA00022967"/>
    </source>
</evidence>
<keyword evidence="2" id="KW-1278">Translocase</keyword>
<evidence type="ECO:0000313" key="11">
    <source>
        <dbReference type="EMBL" id="SVA32492.1"/>
    </source>
</evidence>
<name>A0A381UWH2_9ZZZZ</name>